<proteinExistence type="predicted"/>
<feature type="transmembrane region" description="Helical" evidence="1">
    <location>
        <begin position="9"/>
        <end position="29"/>
    </location>
</feature>
<dbReference type="RefSeq" id="WP_311819532.1">
    <property type="nucleotide sequence ID" value="NZ_JARQBN010000023.1"/>
</dbReference>
<dbReference type="PANTHER" id="PTHR40078:SF1">
    <property type="entry name" value="INTEGRAL MEMBRANE PROTEIN"/>
    <property type="match status" value="1"/>
</dbReference>
<dbReference type="Pfam" id="PF19700">
    <property type="entry name" value="DUF6198"/>
    <property type="match status" value="1"/>
</dbReference>
<evidence type="ECO:0000313" key="2">
    <source>
        <dbReference type="EMBL" id="MDT2828938.1"/>
    </source>
</evidence>
<evidence type="ECO:0000313" key="3">
    <source>
        <dbReference type="Proteomes" id="UP001265301"/>
    </source>
</evidence>
<protein>
    <submittedName>
        <fullName evidence="2">Membrane protein</fullName>
    </submittedName>
</protein>
<reference evidence="2 3" key="1">
    <citation type="submission" date="2023-03" db="EMBL/GenBank/DDBJ databases">
        <authorList>
            <person name="Shen W."/>
            <person name="Cai J."/>
        </authorList>
    </citation>
    <scope>NUCLEOTIDE SEQUENCE [LARGE SCALE GENOMIC DNA]</scope>
    <source>
        <strain evidence="2 3">B101</strain>
    </source>
</reference>
<feature type="transmembrane region" description="Helical" evidence="1">
    <location>
        <begin position="106"/>
        <end position="126"/>
    </location>
</feature>
<accession>A0ABU3FTH3</accession>
<organism evidence="2 3">
    <name type="scientific">Enterococcus viikkiensis</name>
    <dbReference type="NCBI Taxonomy" id="930854"/>
    <lineage>
        <taxon>Bacteria</taxon>
        <taxon>Bacillati</taxon>
        <taxon>Bacillota</taxon>
        <taxon>Bacilli</taxon>
        <taxon>Lactobacillales</taxon>
        <taxon>Enterococcaceae</taxon>
        <taxon>Enterococcus</taxon>
    </lineage>
</organism>
<keyword evidence="1" id="KW-0472">Membrane</keyword>
<keyword evidence="1" id="KW-0812">Transmembrane</keyword>
<dbReference type="EMBL" id="JARQBN010000023">
    <property type="protein sequence ID" value="MDT2828938.1"/>
    <property type="molecule type" value="Genomic_DNA"/>
</dbReference>
<keyword evidence="3" id="KW-1185">Reference proteome</keyword>
<evidence type="ECO:0000256" key="1">
    <source>
        <dbReference type="SAM" id="Phobius"/>
    </source>
</evidence>
<keyword evidence="1" id="KW-1133">Transmembrane helix</keyword>
<dbReference type="Proteomes" id="UP001265301">
    <property type="component" value="Unassembled WGS sequence"/>
</dbReference>
<dbReference type="InterPro" id="IPR038750">
    <property type="entry name" value="YczE/YyaS-like"/>
</dbReference>
<sequence length="211" mass="23157">MSNIRLSRLLLVTVGTILMGVGIELIVLADQGFDSVSTLIIGLMNVLSIPFVRWSQLLSVLFLLITFLYKRSMLGIGSLINTFLVGETISCVALLFQSWSWLQGNVYFSFLGFVIMALGTALYLLAELGSGPLEGLMFCVCDKLSISLQKGRIALDFFILTCGFLLGSSLGVGTIMAVFFLGPMIQGFLTFLQKINSLALFQRQKSKRLSE</sequence>
<feature type="transmembrane region" description="Helical" evidence="1">
    <location>
        <begin position="49"/>
        <end position="69"/>
    </location>
</feature>
<name>A0ABU3FTH3_9ENTE</name>
<gene>
    <name evidence="2" type="ORF">P7H59_10855</name>
</gene>
<comment type="caution">
    <text evidence="2">The sequence shown here is derived from an EMBL/GenBank/DDBJ whole genome shotgun (WGS) entry which is preliminary data.</text>
</comment>
<feature type="transmembrane region" description="Helical" evidence="1">
    <location>
        <begin position="153"/>
        <end position="178"/>
    </location>
</feature>
<feature type="transmembrane region" description="Helical" evidence="1">
    <location>
        <begin position="76"/>
        <end position="100"/>
    </location>
</feature>
<dbReference type="PANTHER" id="PTHR40078">
    <property type="entry name" value="INTEGRAL MEMBRANE PROTEIN-RELATED"/>
    <property type="match status" value="1"/>
</dbReference>